<dbReference type="SUPFAM" id="SSF52047">
    <property type="entry name" value="RNI-like"/>
    <property type="match status" value="1"/>
</dbReference>
<accession>A0A5J9TSL6</accession>
<dbReference type="PROSITE" id="PS50181">
    <property type="entry name" value="FBOX"/>
    <property type="match status" value="1"/>
</dbReference>
<evidence type="ECO:0000313" key="3">
    <source>
        <dbReference type="Proteomes" id="UP000324897"/>
    </source>
</evidence>
<dbReference type="Gene3D" id="3.80.10.10">
    <property type="entry name" value="Ribonuclease Inhibitor"/>
    <property type="match status" value="1"/>
</dbReference>
<dbReference type="EMBL" id="RWGY01000031">
    <property type="protein sequence ID" value="TVU14380.1"/>
    <property type="molecule type" value="Genomic_DNA"/>
</dbReference>
<dbReference type="PANTHER" id="PTHR34223:SF113">
    <property type="entry name" value="OS04G0207100 PROTEIN"/>
    <property type="match status" value="1"/>
</dbReference>
<protein>
    <recommendedName>
        <fullName evidence="1">F-box domain-containing protein</fullName>
    </recommendedName>
</protein>
<comment type="caution">
    <text evidence="2">The sequence shown here is derived from an EMBL/GenBank/DDBJ whole genome shotgun (WGS) entry which is preliminary data.</text>
</comment>
<dbReference type="Gene3D" id="1.20.1280.50">
    <property type="match status" value="1"/>
</dbReference>
<dbReference type="PANTHER" id="PTHR34223">
    <property type="entry name" value="OS11G0201299 PROTEIN"/>
    <property type="match status" value="1"/>
</dbReference>
<dbReference type="AlphaFoldDB" id="A0A5J9TSL6"/>
<dbReference type="InterPro" id="IPR036047">
    <property type="entry name" value="F-box-like_dom_sf"/>
</dbReference>
<dbReference type="SUPFAM" id="SSF81383">
    <property type="entry name" value="F-box domain"/>
    <property type="match status" value="1"/>
</dbReference>
<feature type="non-terminal residue" evidence="2">
    <location>
        <position position="1"/>
    </location>
</feature>
<organism evidence="2 3">
    <name type="scientific">Eragrostis curvula</name>
    <name type="common">weeping love grass</name>
    <dbReference type="NCBI Taxonomy" id="38414"/>
    <lineage>
        <taxon>Eukaryota</taxon>
        <taxon>Viridiplantae</taxon>
        <taxon>Streptophyta</taxon>
        <taxon>Embryophyta</taxon>
        <taxon>Tracheophyta</taxon>
        <taxon>Spermatophyta</taxon>
        <taxon>Magnoliopsida</taxon>
        <taxon>Liliopsida</taxon>
        <taxon>Poales</taxon>
        <taxon>Poaceae</taxon>
        <taxon>PACMAD clade</taxon>
        <taxon>Chloridoideae</taxon>
        <taxon>Eragrostideae</taxon>
        <taxon>Eragrostidinae</taxon>
        <taxon>Eragrostis</taxon>
    </lineage>
</organism>
<reference evidence="2 3" key="1">
    <citation type="journal article" date="2019" name="Sci. Rep.">
        <title>A high-quality genome of Eragrostis curvula grass provides insights into Poaceae evolution and supports new strategies to enhance forage quality.</title>
        <authorList>
            <person name="Carballo J."/>
            <person name="Santos B.A.C.M."/>
            <person name="Zappacosta D."/>
            <person name="Garbus I."/>
            <person name="Selva J.P."/>
            <person name="Gallo C.A."/>
            <person name="Diaz A."/>
            <person name="Albertini E."/>
            <person name="Caccamo M."/>
            <person name="Echenique V."/>
        </authorList>
    </citation>
    <scope>NUCLEOTIDE SEQUENCE [LARGE SCALE GENOMIC DNA]</scope>
    <source>
        <strain evidence="3">cv. Victoria</strain>
        <tissue evidence="2">Leaf</tissue>
    </source>
</reference>
<evidence type="ECO:0000313" key="2">
    <source>
        <dbReference type="EMBL" id="TVU14380.1"/>
    </source>
</evidence>
<sequence>MAESSTRHAPAGVDRLSALPDALLHTVMSFLTTRHAVQTSLLSRRWRELRRTMPCLDIDGREYNSVRRKIACGRSGRDTGWWKLENFASNLLLFHAAPALDWFRLRVRGGSSHQVELERWIRRGIKYNPAVLEVTLLTSAMCMIKLPSLGPSTATAACRLRRLRLHGVSLDAGFADHIRTRCPLLEDLELKRCERCFQELVSATLKSLVIDSCGSGRFSRQQLVVTAPVLASIRLAFVGCIRLFVLNGAAGSLLHASIGECFQDRKLCTLLGSMPNVRTLEFWGLLGYKELLKDEKKVFPKFHNLTTLLLGQCNMREEFGILRFILENAPTLEKVTLHHCTDLPLQYRKLISFESQELNRIDIKYQDGNTANLFGLLMSIRTKLGKNTVTLRKVKCSLKIRIRLKKRMLGETEAEEWNVLQNKLTEFGMGLIDLQEQDDNEDSNLQKWWILLQKEEKNKMDMLLMRMQHWECEFDPWPVSVSDIGIM</sequence>
<dbReference type="InterPro" id="IPR001810">
    <property type="entry name" value="F-box_dom"/>
</dbReference>
<proteinExistence type="predicted"/>
<feature type="domain" description="F-box" evidence="1">
    <location>
        <begin position="13"/>
        <end position="66"/>
    </location>
</feature>
<dbReference type="InterPro" id="IPR032675">
    <property type="entry name" value="LRR_dom_sf"/>
</dbReference>
<evidence type="ECO:0000259" key="1">
    <source>
        <dbReference type="PROSITE" id="PS50181"/>
    </source>
</evidence>
<dbReference type="InterPro" id="IPR053197">
    <property type="entry name" value="F-box_SCFL_complex_component"/>
</dbReference>
<dbReference type="Pfam" id="PF00646">
    <property type="entry name" value="F-box"/>
    <property type="match status" value="1"/>
</dbReference>
<dbReference type="Gramene" id="TVU14380">
    <property type="protein sequence ID" value="TVU14380"/>
    <property type="gene ID" value="EJB05_37844"/>
</dbReference>
<keyword evidence="3" id="KW-1185">Reference proteome</keyword>
<name>A0A5J9TSL6_9POAL</name>
<gene>
    <name evidence="2" type="ORF">EJB05_37844</name>
</gene>
<dbReference type="Proteomes" id="UP000324897">
    <property type="component" value="Unassembled WGS sequence"/>
</dbReference>
<dbReference type="OrthoDB" id="612216at2759"/>